<proteinExistence type="predicted"/>
<protein>
    <submittedName>
        <fullName evidence="2">Uncharacterized protein</fullName>
    </submittedName>
</protein>
<name>A0AAE1CJ14_9GAST</name>
<evidence type="ECO:0000256" key="1">
    <source>
        <dbReference type="SAM" id="MobiDB-lite"/>
    </source>
</evidence>
<organism evidence="2 3">
    <name type="scientific">Elysia crispata</name>
    <name type="common">lettuce slug</name>
    <dbReference type="NCBI Taxonomy" id="231223"/>
    <lineage>
        <taxon>Eukaryota</taxon>
        <taxon>Metazoa</taxon>
        <taxon>Spiralia</taxon>
        <taxon>Lophotrochozoa</taxon>
        <taxon>Mollusca</taxon>
        <taxon>Gastropoda</taxon>
        <taxon>Heterobranchia</taxon>
        <taxon>Euthyneura</taxon>
        <taxon>Panpulmonata</taxon>
        <taxon>Sacoglossa</taxon>
        <taxon>Placobranchoidea</taxon>
        <taxon>Plakobranchidae</taxon>
        <taxon>Elysia</taxon>
    </lineage>
</organism>
<feature type="compositionally biased region" description="Polar residues" evidence="1">
    <location>
        <begin position="87"/>
        <end position="96"/>
    </location>
</feature>
<reference evidence="2" key="1">
    <citation type="journal article" date="2023" name="G3 (Bethesda)">
        <title>A reference genome for the long-term kleptoplast-retaining sea slug Elysia crispata morphotype clarki.</title>
        <authorList>
            <person name="Eastman K.E."/>
            <person name="Pendleton A.L."/>
            <person name="Shaikh M.A."/>
            <person name="Suttiyut T."/>
            <person name="Ogas R."/>
            <person name="Tomko P."/>
            <person name="Gavelis G."/>
            <person name="Widhalm J.R."/>
            <person name="Wisecaver J.H."/>
        </authorList>
    </citation>
    <scope>NUCLEOTIDE SEQUENCE</scope>
    <source>
        <strain evidence="2">ECLA1</strain>
    </source>
</reference>
<dbReference type="AlphaFoldDB" id="A0AAE1CJ14"/>
<gene>
    <name evidence="2" type="ORF">RRG08_045406</name>
</gene>
<feature type="compositionally biased region" description="Gly residues" evidence="1">
    <location>
        <begin position="65"/>
        <end position="78"/>
    </location>
</feature>
<evidence type="ECO:0000313" key="3">
    <source>
        <dbReference type="Proteomes" id="UP001283361"/>
    </source>
</evidence>
<dbReference type="Proteomes" id="UP001283361">
    <property type="component" value="Unassembled WGS sequence"/>
</dbReference>
<feature type="compositionally biased region" description="Polar residues" evidence="1">
    <location>
        <begin position="13"/>
        <end position="32"/>
    </location>
</feature>
<feature type="compositionally biased region" description="Low complexity" evidence="1">
    <location>
        <begin position="101"/>
        <end position="115"/>
    </location>
</feature>
<comment type="caution">
    <text evidence="2">The sequence shown here is derived from an EMBL/GenBank/DDBJ whole genome shotgun (WGS) entry which is preliminary data.</text>
</comment>
<dbReference type="EMBL" id="JAWDGP010008032">
    <property type="protein sequence ID" value="KAK3696738.1"/>
    <property type="molecule type" value="Genomic_DNA"/>
</dbReference>
<sequence>MGNKLRKLKESIVNPNSQSGLGSSPLDSSAGATAQEGRYTPLGDSSAPNSVTETGKTSDTPANGGASGLSGGGGGGGESPAAAVSSDTTGVTSAANLPSEPSATPAAVAGAADPAHSQPQLSVSEEGRAKAETVGLASSASSAGNDVESNSNVTVLDASEPCLCPSIALGGQHDRSKCVCVRACVECPVYSSPGQETIFGLSGRLPFLAYRSGVDVDLWLTLSEPAEPTWRFVMYRNLL</sequence>
<accession>A0AAE1CJ14</accession>
<evidence type="ECO:0000313" key="2">
    <source>
        <dbReference type="EMBL" id="KAK3696738.1"/>
    </source>
</evidence>
<keyword evidence="3" id="KW-1185">Reference proteome</keyword>
<feature type="compositionally biased region" description="Polar residues" evidence="1">
    <location>
        <begin position="46"/>
        <end position="61"/>
    </location>
</feature>
<feature type="region of interest" description="Disordered" evidence="1">
    <location>
        <begin position="1"/>
        <end position="128"/>
    </location>
</feature>